<dbReference type="PANTHER" id="PTHR22893:SF91">
    <property type="entry name" value="NADPH DEHYDROGENASE 2-RELATED"/>
    <property type="match status" value="1"/>
</dbReference>
<proteinExistence type="predicted"/>
<sequence length="372" mass="41680">MSEPLFQPIRVGNMELQHRVVHPPLTRFRCNKHSVPLPIVKEYYGQRASTPGTLVIGEATLVSPQAGGYPNLPGIWSDAQIAAWKEIVDVVHAKGSYMVLQLWAIGRAANAEFMKHRKLPFVSASDIPVPDSELSGAERPRALTITEIKEYVRWYTAAALNGITKAGFDAVEVPCGNGYLVHQFLSETSNQRMDEYGGSIENRCRFALEIIDSVVEAIGPEKTGVRMSPWAVAHDIRMADPVPTHAYLVEQLQKRHPNLAYLQLVEPRVDVTQDRDAPEEESNDFIKQRWNGIIINSGGHDRASGLQIARQPNQLVAYGRHFIANPDLPRRLKDNLPLNKYDRKTFYVYGSASPEGYIDYPFIDGNVTLARL</sequence>
<comment type="caution">
    <text evidence="2">The sequence shown here is derived from an EMBL/GenBank/DDBJ whole genome shotgun (WGS) entry which is preliminary data.</text>
</comment>
<organism evidence="2 3">
    <name type="scientific">Hohenbuehelia grisea</name>
    <dbReference type="NCBI Taxonomy" id="104357"/>
    <lineage>
        <taxon>Eukaryota</taxon>
        <taxon>Fungi</taxon>
        <taxon>Dikarya</taxon>
        <taxon>Basidiomycota</taxon>
        <taxon>Agaricomycotina</taxon>
        <taxon>Agaricomycetes</taxon>
        <taxon>Agaricomycetidae</taxon>
        <taxon>Agaricales</taxon>
        <taxon>Pleurotineae</taxon>
        <taxon>Pleurotaceae</taxon>
        <taxon>Hohenbuehelia</taxon>
    </lineage>
</organism>
<dbReference type="InterPro" id="IPR001155">
    <property type="entry name" value="OxRdtase_FMN_N"/>
</dbReference>
<reference evidence="3" key="1">
    <citation type="submission" date="2024-06" db="EMBL/GenBank/DDBJ databases">
        <title>Multi-omics analyses provide insights into the biosynthesis of the anticancer antibiotic pleurotin in Hohenbuehelia grisea.</title>
        <authorList>
            <person name="Weaver J.A."/>
            <person name="Alberti F."/>
        </authorList>
    </citation>
    <scope>NUCLEOTIDE SEQUENCE [LARGE SCALE GENOMIC DNA]</scope>
    <source>
        <strain evidence="3">T-177</strain>
    </source>
</reference>
<dbReference type="CDD" id="cd02933">
    <property type="entry name" value="OYE_like_FMN"/>
    <property type="match status" value="1"/>
</dbReference>
<dbReference type="Gene3D" id="3.20.20.70">
    <property type="entry name" value="Aldolase class I"/>
    <property type="match status" value="1"/>
</dbReference>
<protein>
    <recommendedName>
        <fullName evidence="1">NADH:flavin oxidoreductase/NADH oxidase N-terminal domain-containing protein</fullName>
    </recommendedName>
</protein>
<dbReference type="InterPro" id="IPR013785">
    <property type="entry name" value="Aldolase_TIM"/>
</dbReference>
<evidence type="ECO:0000259" key="1">
    <source>
        <dbReference type="Pfam" id="PF00724"/>
    </source>
</evidence>
<dbReference type="PANTHER" id="PTHR22893">
    <property type="entry name" value="NADH OXIDOREDUCTASE-RELATED"/>
    <property type="match status" value="1"/>
</dbReference>
<evidence type="ECO:0000313" key="3">
    <source>
        <dbReference type="Proteomes" id="UP001556367"/>
    </source>
</evidence>
<name>A0ABR3JAJ3_9AGAR</name>
<dbReference type="Pfam" id="PF00724">
    <property type="entry name" value="Oxidored_FMN"/>
    <property type="match status" value="1"/>
</dbReference>
<dbReference type="EMBL" id="JASNQZ010000010">
    <property type="protein sequence ID" value="KAL0952498.1"/>
    <property type="molecule type" value="Genomic_DNA"/>
</dbReference>
<feature type="domain" description="NADH:flavin oxidoreductase/NADH oxidase N-terminal" evidence="1">
    <location>
        <begin position="5"/>
        <end position="339"/>
    </location>
</feature>
<keyword evidence="3" id="KW-1185">Reference proteome</keyword>
<dbReference type="Proteomes" id="UP001556367">
    <property type="component" value="Unassembled WGS sequence"/>
</dbReference>
<dbReference type="SUPFAM" id="SSF51395">
    <property type="entry name" value="FMN-linked oxidoreductases"/>
    <property type="match status" value="1"/>
</dbReference>
<evidence type="ECO:0000313" key="2">
    <source>
        <dbReference type="EMBL" id="KAL0952498.1"/>
    </source>
</evidence>
<accession>A0ABR3JAJ3</accession>
<dbReference type="InterPro" id="IPR045247">
    <property type="entry name" value="Oye-like"/>
</dbReference>
<gene>
    <name evidence="2" type="ORF">HGRIS_006761</name>
</gene>